<comment type="caution">
    <text evidence="1">The sequence shown here is derived from an EMBL/GenBank/DDBJ whole genome shotgun (WGS) entry which is preliminary data.</text>
</comment>
<protein>
    <submittedName>
        <fullName evidence="1">Uncharacterized protein</fullName>
    </submittedName>
</protein>
<evidence type="ECO:0000313" key="1">
    <source>
        <dbReference type="EMBL" id="MCG2620873.1"/>
    </source>
</evidence>
<proteinExistence type="predicted"/>
<dbReference type="EMBL" id="JAKLTQ010000001">
    <property type="protein sequence ID" value="MCG2620873.1"/>
    <property type="molecule type" value="Genomic_DNA"/>
</dbReference>
<organism evidence="1 2">
    <name type="scientific">Arthrobacter hankyongi</name>
    <dbReference type="NCBI Taxonomy" id="2904801"/>
    <lineage>
        <taxon>Bacteria</taxon>
        <taxon>Bacillati</taxon>
        <taxon>Actinomycetota</taxon>
        <taxon>Actinomycetes</taxon>
        <taxon>Micrococcales</taxon>
        <taxon>Micrococcaceae</taxon>
        <taxon>Arthrobacter</taxon>
    </lineage>
</organism>
<keyword evidence="2" id="KW-1185">Reference proteome</keyword>
<evidence type="ECO:0000313" key="2">
    <source>
        <dbReference type="Proteomes" id="UP001165368"/>
    </source>
</evidence>
<dbReference type="RefSeq" id="WP_237817955.1">
    <property type="nucleotide sequence ID" value="NZ_JAKLTQ010000001.1"/>
</dbReference>
<name>A0ABS9L2J9_9MICC</name>
<reference evidence="1" key="1">
    <citation type="submission" date="2022-01" db="EMBL/GenBank/DDBJ databases">
        <authorList>
            <person name="Jo J.-H."/>
            <person name="Im W.-T."/>
        </authorList>
    </citation>
    <scope>NUCLEOTIDE SEQUENCE</scope>
    <source>
        <strain evidence="1">I2-34</strain>
    </source>
</reference>
<dbReference type="Proteomes" id="UP001165368">
    <property type="component" value="Unassembled WGS sequence"/>
</dbReference>
<gene>
    <name evidence="1" type="ORF">LVY72_02970</name>
</gene>
<accession>A0ABS9L2J9</accession>
<sequence length="46" mass="5057">MPFDFALLFVLCGVDVATGEVEIAQARASIAQRKQEHLHMVGFGRP</sequence>